<sequence length="265" mass="29355">MFGESGSHTCASSSSTPGSSFPETVPDSQSSQRVSQSPLFGAPPVPPYFLPPVPRFDAPPAHYDHVPEEAPPPMAVGIHPDLLVPPSAPYAIYTVEDLLAQQGREGLPVLDPDQPDETLWFGVDGSVARNVAEVTKGYFPDAHPNWKLTPDHVRKTWFKMFAQKYHWSIGVNERVKKTFIGKAKTRLLDTLSNWKDDWIVKGYKQGKPAELTTSVWDGLIHFWNMPSSIKVSNSCSTSRQKDEQGNGPMLHTTGQKSHGGFRMDM</sequence>
<dbReference type="InterPro" id="IPR004252">
    <property type="entry name" value="Probable_transposase_24"/>
</dbReference>
<dbReference type="Pfam" id="PF03004">
    <property type="entry name" value="Transposase_24"/>
    <property type="match status" value="1"/>
</dbReference>
<feature type="region of interest" description="Disordered" evidence="1">
    <location>
        <begin position="233"/>
        <end position="265"/>
    </location>
</feature>
<feature type="compositionally biased region" description="Polar residues" evidence="1">
    <location>
        <begin position="26"/>
        <end position="38"/>
    </location>
</feature>
<proteinExistence type="predicted"/>
<reference evidence="2" key="2">
    <citation type="submission" date="2015-03" db="UniProtKB">
        <authorList>
            <consortium name="EnsemblPlants"/>
        </authorList>
    </citation>
    <scope>IDENTIFICATION</scope>
</reference>
<dbReference type="HOGENOM" id="CLU_033858_2_2_1"/>
<evidence type="ECO:0000313" key="2">
    <source>
        <dbReference type="EnsemblPlants" id="Bo2g082250.1"/>
    </source>
</evidence>
<dbReference type="Gramene" id="Bo2g082250.1">
    <property type="protein sequence ID" value="Bo2g082250.1"/>
    <property type="gene ID" value="Bo2g082250"/>
</dbReference>
<feature type="region of interest" description="Disordered" evidence="1">
    <location>
        <begin position="1"/>
        <end position="42"/>
    </location>
</feature>
<evidence type="ECO:0000256" key="1">
    <source>
        <dbReference type="SAM" id="MobiDB-lite"/>
    </source>
</evidence>
<name>A0A0D3AQJ0_BRAOL</name>
<accession>A0A0D3AQJ0</accession>
<organism evidence="2 3">
    <name type="scientific">Brassica oleracea var. oleracea</name>
    <dbReference type="NCBI Taxonomy" id="109376"/>
    <lineage>
        <taxon>Eukaryota</taxon>
        <taxon>Viridiplantae</taxon>
        <taxon>Streptophyta</taxon>
        <taxon>Embryophyta</taxon>
        <taxon>Tracheophyta</taxon>
        <taxon>Spermatophyta</taxon>
        <taxon>Magnoliopsida</taxon>
        <taxon>eudicotyledons</taxon>
        <taxon>Gunneridae</taxon>
        <taxon>Pentapetalae</taxon>
        <taxon>rosids</taxon>
        <taxon>malvids</taxon>
        <taxon>Brassicales</taxon>
        <taxon>Brassicaceae</taxon>
        <taxon>Brassiceae</taxon>
        <taxon>Brassica</taxon>
    </lineage>
</organism>
<evidence type="ECO:0000313" key="3">
    <source>
        <dbReference type="Proteomes" id="UP000032141"/>
    </source>
</evidence>
<dbReference type="EnsemblPlants" id="Bo2g082250.1">
    <property type="protein sequence ID" value="Bo2g082250.1"/>
    <property type="gene ID" value="Bo2g082250"/>
</dbReference>
<dbReference type="AlphaFoldDB" id="A0A0D3AQJ0"/>
<dbReference type="Proteomes" id="UP000032141">
    <property type="component" value="Chromosome C2"/>
</dbReference>
<keyword evidence="3" id="KW-1185">Reference proteome</keyword>
<feature type="compositionally biased region" description="Low complexity" evidence="1">
    <location>
        <begin position="1"/>
        <end position="20"/>
    </location>
</feature>
<reference evidence="2 3" key="1">
    <citation type="journal article" date="2014" name="Genome Biol.">
        <title>Transcriptome and methylome profiling reveals relics of genome dominance in the mesopolyploid Brassica oleracea.</title>
        <authorList>
            <person name="Parkin I.A."/>
            <person name="Koh C."/>
            <person name="Tang H."/>
            <person name="Robinson S.J."/>
            <person name="Kagale S."/>
            <person name="Clarke W.E."/>
            <person name="Town C.D."/>
            <person name="Nixon J."/>
            <person name="Krishnakumar V."/>
            <person name="Bidwell S.L."/>
            <person name="Denoeud F."/>
            <person name="Belcram H."/>
            <person name="Links M.G."/>
            <person name="Just J."/>
            <person name="Clarke C."/>
            <person name="Bender T."/>
            <person name="Huebert T."/>
            <person name="Mason A.S."/>
            <person name="Pires J.C."/>
            <person name="Barker G."/>
            <person name="Moore J."/>
            <person name="Walley P.G."/>
            <person name="Manoli S."/>
            <person name="Batley J."/>
            <person name="Edwards D."/>
            <person name="Nelson M.N."/>
            <person name="Wang X."/>
            <person name="Paterson A.H."/>
            <person name="King G."/>
            <person name="Bancroft I."/>
            <person name="Chalhoub B."/>
            <person name="Sharpe A.G."/>
        </authorList>
    </citation>
    <scope>NUCLEOTIDE SEQUENCE</scope>
    <source>
        <strain evidence="2 3">cv. TO1000</strain>
    </source>
</reference>
<protein>
    <submittedName>
        <fullName evidence="2">Uncharacterized protein</fullName>
    </submittedName>
</protein>